<comment type="function">
    <text evidence="11">Catalyses the transfer of galactose onto proteins or lipids.</text>
</comment>
<evidence type="ECO:0000256" key="2">
    <source>
        <dbReference type="ARBA" id="ARBA00004922"/>
    </source>
</evidence>
<keyword evidence="5 11" id="KW-0808">Transferase</keyword>
<keyword evidence="7 11" id="KW-0735">Signal-anchor</keyword>
<evidence type="ECO:0000256" key="11">
    <source>
        <dbReference type="RuleBase" id="RU368121"/>
    </source>
</evidence>
<dbReference type="EC" id="2.4.1.-" evidence="11"/>
<feature type="domain" description="Galactosyltransferase C-terminal" evidence="12">
    <location>
        <begin position="262"/>
        <end position="337"/>
    </location>
</feature>
<evidence type="ECO:0000256" key="9">
    <source>
        <dbReference type="ARBA" id="ARBA00023136"/>
    </source>
</evidence>
<keyword evidence="6 11" id="KW-0812">Transmembrane</keyword>
<comment type="caution">
    <text evidence="14">The sequence shown here is derived from an EMBL/GenBank/DDBJ whole genome shotgun (WGS) entry which is preliminary data.</text>
</comment>
<evidence type="ECO:0000256" key="6">
    <source>
        <dbReference type="ARBA" id="ARBA00022692"/>
    </source>
</evidence>
<evidence type="ECO:0000256" key="3">
    <source>
        <dbReference type="ARBA" id="ARBA00005735"/>
    </source>
</evidence>
<dbReference type="CDD" id="cd00899">
    <property type="entry name" value="b4GalT"/>
    <property type="match status" value="1"/>
</dbReference>
<dbReference type="PANTHER" id="PTHR19300:SF57">
    <property type="entry name" value="BETA-1,4-N-ACETYLGALACTOSAMINYLTRANSFERASE"/>
    <property type="match status" value="1"/>
</dbReference>
<feature type="transmembrane region" description="Helical" evidence="11">
    <location>
        <begin position="21"/>
        <end position="44"/>
    </location>
</feature>
<reference evidence="14 15" key="1">
    <citation type="submission" date="2024-04" db="EMBL/GenBank/DDBJ databases">
        <authorList>
            <consortium name="Genoscope - CEA"/>
            <person name="William W."/>
        </authorList>
    </citation>
    <scope>NUCLEOTIDE SEQUENCE [LARGE SCALE GENOMIC DNA]</scope>
</reference>
<dbReference type="GO" id="GO:0005975">
    <property type="term" value="P:carbohydrate metabolic process"/>
    <property type="evidence" value="ECO:0007669"/>
    <property type="project" value="InterPro"/>
</dbReference>
<sequence>MTSKSCVLNRCKPRPSRVTKLMAILFITATLILVVHMTFSYSVFKKHRHREVPITLISQSTVQVRNITQNFVKTSSMLVDDVFVKEPILGNAFTRHQIISCDAREEFSTDSKNRTFNPRINKTCPGRPPTLAGRFAPSTNLYTYHELAAMFPDVQDGGHYTPRTCMPAEKTAIIIPYRNRCRHLYTLLPNLIPMLMRQNVDFTIFVIEQSTLGSFNKGILFNAGYLEALKVDNYDCFILQDVDMIPIDDRNMYRCNKTGPVHFSPRVNKFKYKLHYSGLFGGVVGFTTEQFRLINGASNLYFGWGGEDDDLRNRAVNRKLPLLRKNFAYGIYDMVNHTGVKEEGWKVNPDRLKIYRTGRLRQHVDGLNSLVYNLTWVRTSALYTWIGIGFNATYITKTVPKQLRIGRRGDLSYLKANFTIIS</sequence>
<accession>A0AAV2GZB7</accession>
<evidence type="ECO:0000256" key="1">
    <source>
        <dbReference type="ARBA" id="ARBA00004606"/>
    </source>
</evidence>
<dbReference type="SUPFAM" id="SSF53448">
    <property type="entry name" value="Nucleotide-diphospho-sugar transferases"/>
    <property type="match status" value="1"/>
</dbReference>
<organism evidence="14 15">
    <name type="scientific">Lymnaea stagnalis</name>
    <name type="common">Great pond snail</name>
    <name type="synonym">Helix stagnalis</name>
    <dbReference type="NCBI Taxonomy" id="6523"/>
    <lineage>
        <taxon>Eukaryota</taxon>
        <taxon>Metazoa</taxon>
        <taxon>Spiralia</taxon>
        <taxon>Lophotrochozoa</taxon>
        <taxon>Mollusca</taxon>
        <taxon>Gastropoda</taxon>
        <taxon>Heterobranchia</taxon>
        <taxon>Euthyneura</taxon>
        <taxon>Panpulmonata</taxon>
        <taxon>Hygrophila</taxon>
        <taxon>Lymnaeoidea</taxon>
        <taxon>Lymnaeidae</taxon>
        <taxon>Lymnaea</taxon>
    </lineage>
</organism>
<evidence type="ECO:0000256" key="10">
    <source>
        <dbReference type="ARBA" id="ARBA00023180"/>
    </source>
</evidence>
<dbReference type="Pfam" id="PF02709">
    <property type="entry name" value="Glyco_transf_7C"/>
    <property type="match status" value="1"/>
</dbReference>
<dbReference type="GO" id="GO:0008378">
    <property type="term" value="F:galactosyltransferase activity"/>
    <property type="evidence" value="ECO:0007669"/>
    <property type="project" value="TreeGrafter"/>
</dbReference>
<protein>
    <recommendedName>
        <fullName evidence="11">Beta-1,4-galactosyltransferase</fullName>
        <ecNumber evidence="11">2.4.1.-</ecNumber>
    </recommendedName>
</protein>
<keyword evidence="10 11" id="KW-0325">Glycoprotein</keyword>
<evidence type="ECO:0000256" key="8">
    <source>
        <dbReference type="ARBA" id="ARBA00022989"/>
    </source>
</evidence>
<dbReference type="PANTHER" id="PTHR19300">
    <property type="entry name" value="BETA-1,4-GALACTOSYLTRANSFERASE"/>
    <property type="match status" value="1"/>
</dbReference>
<dbReference type="Pfam" id="PF13733">
    <property type="entry name" value="Glyco_transf_7N"/>
    <property type="match status" value="1"/>
</dbReference>
<evidence type="ECO:0000256" key="4">
    <source>
        <dbReference type="ARBA" id="ARBA00022676"/>
    </source>
</evidence>
<dbReference type="EMBL" id="CAXITT010000006">
    <property type="protein sequence ID" value="CAL1526495.1"/>
    <property type="molecule type" value="Genomic_DNA"/>
</dbReference>
<dbReference type="InterPro" id="IPR027995">
    <property type="entry name" value="Galactosyl_T_N"/>
</dbReference>
<evidence type="ECO:0000256" key="5">
    <source>
        <dbReference type="ARBA" id="ARBA00022679"/>
    </source>
</evidence>
<dbReference type="PRINTS" id="PR02050">
    <property type="entry name" value="B14GALTRFASE"/>
</dbReference>
<dbReference type="InterPro" id="IPR003859">
    <property type="entry name" value="Galactosyl_T"/>
</dbReference>
<comment type="similarity">
    <text evidence="3 11">Belongs to the glycosyltransferase 7 family.</text>
</comment>
<keyword evidence="15" id="KW-1185">Reference proteome</keyword>
<evidence type="ECO:0000313" key="14">
    <source>
        <dbReference type="EMBL" id="CAL1526495.1"/>
    </source>
</evidence>
<dbReference type="InterPro" id="IPR029044">
    <property type="entry name" value="Nucleotide-diphossugar_trans"/>
</dbReference>
<evidence type="ECO:0000259" key="13">
    <source>
        <dbReference type="Pfam" id="PF13733"/>
    </source>
</evidence>
<dbReference type="InterPro" id="IPR027791">
    <property type="entry name" value="Galactosyl_T_C"/>
</dbReference>
<dbReference type="GO" id="GO:0005794">
    <property type="term" value="C:Golgi apparatus"/>
    <property type="evidence" value="ECO:0007669"/>
    <property type="project" value="TreeGrafter"/>
</dbReference>
<comment type="pathway">
    <text evidence="2 11">Protein modification; protein glycosylation.</text>
</comment>
<name>A0AAV2GZB7_LYMST</name>
<keyword evidence="9 11" id="KW-0472">Membrane</keyword>
<comment type="subcellular location">
    <subcellularLocation>
        <location evidence="1">Membrane</location>
        <topology evidence="1">Single-pass type II membrane protein</topology>
    </subcellularLocation>
</comment>
<evidence type="ECO:0000256" key="7">
    <source>
        <dbReference type="ARBA" id="ARBA00022968"/>
    </source>
</evidence>
<proteinExistence type="inferred from homology"/>
<keyword evidence="8 11" id="KW-1133">Transmembrane helix</keyword>
<gene>
    <name evidence="14" type="ORF">GSLYS_00000672001</name>
</gene>
<evidence type="ECO:0000259" key="12">
    <source>
        <dbReference type="Pfam" id="PF02709"/>
    </source>
</evidence>
<dbReference type="Gene3D" id="3.90.550.10">
    <property type="entry name" value="Spore Coat Polysaccharide Biosynthesis Protein SpsA, Chain A"/>
    <property type="match status" value="1"/>
</dbReference>
<evidence type="ECO:0000313" key="15">
    <source>
        <dbReference type="Proteomes" id="UP001497497"/>
    </source>
</evidence>
<keyword evidence="4 11" id="KW-0328">Glycosyltransferase</keyword>
<dbReference type="GO" id="GO:0016020">
    <property type="term" value="C:membrane"/>
    <property type="evidence" value="ECO:0007669"/>
    <property type="project" value="UniProtKB-SubCell"/>
</dbReference>
<feature type="domain" description="Galactosyltransferase N-terminal" evidence="13">
    <location>
        <begin position="124"/>
        <end position="256"/>
    </location>
</feature>
<dbReference type="AlphaFoldDB" id="A0AAV2GZB7"/>
<dbReference type="Proteomes" id="UP001497497">
    <property type="component" value="Unassembled WGS sequence"/>
</dbReference>